<dbReference type="SUPFAM" id="SSF53098">
    <property type="entry name" value="Ribonuclease H-like"/>
    <property type="match status" value="1"/>
</dbReference>
<dbReference type="Pfam" id="PF22483">
    <property type="entry name" value="Mu-transpos_C_2"/>
    <property type="match status" value="1"/>
</dbReference>
<feature type="region of interest" description="Disordered" evidence="2">
    <location>
        <begin position="16"/>
        <end position="54"/>
    </location>
</feature>
<feature type="domain" description="Integrase catalytic" evidence="3">
    <location>
        <begin position="125"/>
        <end position="311"/>
    </location>
</feature>
<dbReference type="Proteomes" id="UP000525336">
    <property type="component" value="Unassembled WGS sequence"/>
</dbReference>
<dbReference type="RefSeq" id="WP_171369344.1">
    <property type="nucleotide sequence ID" value="NZ_VTXW01000037.1"/>
</dbReference>
<dbReference type="GO" id="GO:0015074">
    <property type="term" value="P:DNA integration"/>
    <property type="evidence" value="ECO:0007669"/>
    <property type="project" value="InterPro"/>
</dbReference>
<dbReference type="AlphaFoldDB" id="A0A7Y4DTV3"/>
<dbReference type="InterPro" id="IPR012337">
    <property type="entry name" value="RNaseH-like_sf"/>
</dbReference>
<gene>
    <name evidence="4" type="ORF">F0245_22775</name>
</gene>
<reference evidence="4 5" key="1">
    <citation type="submission" date="2019-09" db="EMBL/GenBank/DDBJ databases">
        <title>Draft genome sequencing and comparative genomics of hatchery-associated Vibrios.</title>
        <authorList>
            <person name="Kehlet-Delgado H."/>
            <person name="Mueller R.S."/>
        </authorList>
    </citation>
    <scope>NUCLEOTIDE SEQUENCE [LARGE SCALE GENOMIC DNA]</scope>
    <source>
        <strain evidence="4 5">00-90-10</strain>
    </source>
</reference>
<evidence type="ECO:0000313" key="4">
    <source>
        <dbReference type="EMBL" id="NOH36145.1"/>
    </source>
</evidence>
<dbReference type="NCBIfam" id="NF033546">
    <property type="entry name" value="transpos_IS21"/>
    <property type="match status" value="1"/>
</dbReference>
<dbReference type="Gene3D" id="3.30.420.10">
    <property type="entry name" value="Ribonuclease H-like superfamily/Ribonuclease H"/>
    <property type="match status" value="1"/>
</dbReference>
<dbReference type="InterPro" id="IPR036397">
    <property type="entry name" value="RNaseH_sf"/>
</dbReference>
<evidence type="ECO:0000259" key="3">
    <source>
        <dbReference type="PROSITE" id="PS50994"/>
    </source>
</evidence>
<dbReference type="InterPro" id="IPR054353">
    <property type="entry name" value="IstA-like_C"/>
</dbReference>
<sequence length="496" mass="57499">MPGKRITDQQIRLYMANRKDKTQTTSAAKAGFSERSARRIESGQRQLGPLKPREYRTRKDPLEAVWEPVVVPLLERSATITPVGIFDHLCEEHSDVFLPKHRRTLERRVRKWRLLHGEDKEVIFRQEKEFGRQGIMDFTWADFTVTIQGETLEHRLFNYRLPASGWSHAEVVYGGESFTAVATGLQGAFERSGGVPLEVRTDSLSAAYKNNTSERQFTDNFQQLAIHYGFKPTKNNTGIAHENGAIESANNHLKNQVRQALAIRGSYDFNTKEEYELFVEQLVERRNRRSKPLLIDEQRQLQPLPKFASVNYTVHVLKVSTTSTIQLKRVTYSVPSRLIGGTVRVHLYDKTLEIYCHDEHTLSLERVHTHSCRRGHQIDYRHIIGSLMKKPRAFRGCQWRDQMLPSDDYRQIWQYVDTHLTMDEASLYMVRLLNVANKSEREDAVGRFVLDGISIGRLPTLFDCEDRFLKDESWADSPKVEQHRLSSYQQILEGVK</sequence>
<comment type="caution">
    <text evidence="4">The sequence shown here is derived from an EMBL/GenBank/DDBJ whole genome shotgun (WGS) entry which is preliminary data.</text>
</comment>
<evidence type="ECO:0000256" key="2">
    <source>
        <dbReference type="SAM" id="MobiDB-lite"/>
    </source>
</evidence>
<dbReference type="InterPro" id="IPR001584">
    <property type="entry name" value="Integrase_cat-core"/>
</dbReference>
<dbReference type="PANTHER" id="PTHR35004:SF7">
    <property type="entry name" value="INTEGRASE PROTEIN"/>
    <property type="match status" value="1"/>
</dbReference>
<name>A0A7Y4DTV3_9VIBR</name>
<evidence type="ECO:0000313" key="5">
    <source>
        <dbReference type="Proteomes" id="UP000525336"/>
    </source>
</evidence>
<dbReference type="EMBL" id="VTXW01000037">
    <property type="protein sequence ID" value="NOH36145.1"/>
    <property type="molecule type" value="Genomic_DNA"/>
</dbReference>
<comment type="similarity">
    <text evidence="1">Belongs to the transposase IS21/IS408/IS1162 family.</text>
</comment>
<proteinExistence type="inferred from homology"/>
<protein>
    <submittedName>
        <fullName evidence="4">IS21 family transposase</fullName>
    </submittedName>
</protein>
<evidence type="ECO:0000256" key="1">
    <source>
        <dbReference type="ARBA" id="ARBA00009277"/>
    </source>
</evidence>
<dbReference type="PANTHER" id="PTHR35004">
    <property type="entry name" value="TRANSPOSASE RV3428C-RELATED"/>
    <property type="match status" value="1"/>
</dbReference>
<dbReference type="PROSITE" id="PS50994">
    <property type="entry name" value="INTEGRASE"/>
    <property type="match status" value="1"/>
</dbReference>
<accession>A0A7Y4DTV3</accession>
<dbReference type="GO" id="GO:0003676">
    <property type="term" value="F:nucleic acid binding"/>
    <property type="evidence" value="ECO:0007669"/>
    <property type="project" value="InterPro"/>
</dbReference>
<organism evidence="4 5">
    <name type="scientific">Vibrio chagasii</name>
    <dbReference type="NCBI Taxonomy" id="170679"/>
    <lineage>
        <taxon>Bacteria</taxon>
        <taxon>Pseudomonadati</taxon>
        <taxon>Pseudomonadota</taxon>
        <taxon>Gammaproteobacteria</taxon>
        <taxon>Vibrionales</taxon>
        <taxon>Vibrionaceae</taxon>
        <taxon>Vibrio</taxon>
    </lineage>
</organism>